<keyword evidence="4" id="KW-1185">Reference proteome</keyword>
<dbReference type="Pfam" id="PF00149">
    <property type="entry name" value="Metallophos"/>
    <property type="match status" value="1"/>
</dbReference>
<organism evidence="3 4">
    <name type="scientific">Rhizobium skierniewicense</name>
    <dbReference type="NCBI Taxonomy" id="984260"/>
    <lineage>
        <taxon>Bacteria</taxon>
        <taxon>Pseudomonadati</taxon>
        <taxon>Pseudomonadota</taxon>
        <taxon>Alphaproteobacteria</taxon>
        <taxon>Hyphomicrobiales</taxon>
        <taxon>Rhizobiaceae</taxon>
        <taxon>Rhizobium/Agrobacterium group</taxon>
        <taxon>Rhizobium</taxon>
    </lineage>
</organism>
<reference evidence="3 4" key="1">
    <citation type="submission" date="2020-08" db="EMBL/GenBank/DDBJ databases">
        <title>Genomic Encyclopedia of Type Strains, Phase IV (KMG-IV): sequencing the most valuable type-strain genomes for metagenomic binning, comparative biology and taxonomic classification.</title>
        <authorList>
            <person name="Goeker M."/>
        </authorList>
    </citation>
    <scope>NUCLEOTIDE SEQUENCE [LARGE SCALE GENOMIC DNA]</scope>
    <source>
        <strain evidence="3 4">DSM 26438</strain>
    </source>
</reference>
<dbReference type="AlphaFoldDB" id="A0A7W6G3C1"/>
<keyword evidence="1" id="KW-0732">Signal</keyword>
<dbReference type="EMBL" id="JACIDV010000009">
    <property type="protein sequence ID" value="MBB3947329.1"/>
    <property type="molecule type" value="Genomic_DNA"/>
</dbReference>
<gene>
    <name evidence="3" type="ORF">GGQ73_003295</name>
</gene>
<evidence type="ECO:0000313" key="4">
    <source>
        <dbReference type="Proteomes" id="UP000565286"/>
    </source>
</evidence>
<dbReference type="SUPFAM" id="SSF56300">
    <property type="entry name" value="Metallo-dependent phosphatases"/>
    <property type="match status" value="1"/>
</dbReference>
<dbReference type="GO" id="GO:0030145">
    <property type="term" value="F:manganese ion binding"/>
    <property type="evidence" value="ECO:0007669"/>
    <property type="project" value="TreeGrafter"/>
</dbReference>
<dbReference type="PANTHER" id="PTHR16509">
    <property type="match status" value="1"/>
</dbReference>
<dbReference type="GO" id="GO:0047631">
    <property type="term" value="F:ADP-ribose diphosphatase activity"/>
    <property type="evidence" value="ECO:0007669"/>
    <property type="project" value="TreeGrafter"/>
</dbReference>
<comment type="caution">
    <text evidence="3">The sequence shown here is derived from an EMBL/GenBank/DDBJ whole genome shotgun (WGS) entry which is preliminary data.</text>
</comment>
<accession>A0A7W6G3C1</accession>
<evidence type="ECO:0000313" key="3">
    <source>
        <dbReference type="EMBL" id="MBB3947329.1"/>
    </source>
</evidence>
<feature type="domain" description="Calcineurin-like phosphoesterase" evidence="2">
    <location>
        <begin position="32"/>
        <end position="250"/>
    </location>
</feature>
<feature type="signal peptide" evidence="1">
    <location>
        <begin position="1"/>
        <end position="18"/>
    </location>
</feature>
<protein>
    <submittedName>
        <fullName evidence="3">Putative phosphodiesterase</fullName>
    </submittedName>
</protein>
<dbReference type="InterPro" id="IPR004843">
    <property type="entry name" value="Calcineurin-like_PHP"/>
</dbReference>
<evidence type="ECO:0000259" key="2">
    <source>
        <dbReference type="Pfam" id="PF00149"/>
    </source>
</evidence>
<evidence type="ECO:0000256" key="1">
    <source>
        <dbReference type="SAM" id="SignalP"/>
    </source>
</evidence>
<dbReference type="Gene3D" id="3.60.21.10">
    <property type="match status" value="1"/>
</dbReference>
<sequence>MRRVFSFCHMGVIRPAYAVIMTDISAPLFSFGIVADPQYADVAPRPDMDRYYAQSPGKLTEAIDVFNAHDLAFVVTLGDIIDHGWDNFDAVLSCYDRLRHRSILLPGNHDFAVAPEHLTEIHRRLAMPSPWYDFAIGKVRFVVLDGNDVSLFAPPVGDPRRDLAEKRLAALQEAGAINAHRWNASFSDGQREWLAKTLDAADASGERAILFCHYPLYPQDSHNMWDAPEILDLLMAHPSAKAWFCGHNHKGNYAQLGHTHFVNVKGMVDTQSQNTFAIADIYEHRIEIKGFGREESRTLALSVSADTNHSLFRSG</sequence>
<dbReference type="PANTHER" id="PTHR16509:SF8">
    <property type="entry name" value="MANGANESE-DEPENDENT ADP-RIBOSE_CDP-ALCOHOL DIPHOSPHATASE"/>
    <property type="match status" value="1"/>
</dbReference>
<name>A0A7W6G3C1_9HYPH</name>
<dbReference type="InterPro" id="IPR029052">
    <property type="entry name" value="Metallo-depent_PP-like"/>
</dbReference>
<dbReference type="GO" id="GO:0047734">
    <property type="term" value="F:CDP-glycerol diphosphatase activity"/>
    <property type="evidence" value="ECO:0007669"/>
    <property type="project" value="TreeGrafter"/>
</dbReference>
<proteinExistence type="predicted"/>
<dbReference type="Proteomes" id="UP000565286">
    <property type="component" value="Unassembled WGS sequence"/>
</dbReference>
<feature type="chain" id="PRO_5031572826" evidence="1">
    <location>
        <begin position="19"/>
        <end position="315"/>
    </location>
</feature>
<dbReference type="GO" id="GO:0008663">
    <property type="term" value="F:2',3'-cyclic-nucleotide 2'-phosphodiesterase activity"/>
    <property type="evidence" value="ECO:0007669"/>
    <property type="project" value="TreeGrafter"/>
</dbReference>